<evidence type="ECO:0000256" key="7">
    <source>
        <dbReference type="ARBA" id="ARBA00023136"/>
    </source>
</evidence>
<feature type="transmembrane region" description="Helical" evidence="8">
    <location>
        <begin position="167"/>
        <end position="195"/>
    </location>
</feature>
<protein>
    <submittedName>
        <fullName evidence="10">Type IV pilus assembly protein PilC</fullName>
    </submittedName>
</protein>
<name>A0A1G8GDB0_9FIRM</name>
<keyword evidence="6 8" id="KW-1133">Transmembrane helix</keyword>
<keyword evidence="4" id="KW-0997">Cell inner membrane</keyword>
<evidence type="ECO:0000256" key="1">
    <source>
        <dbReference type="ARBA" id="ARBA00004429"/>
    </source>
</evidence>
<keyword evidence="7 8" id="KW-0472">Membrane</keyword>
<feature type="transmembrane region" description="Helical" evidence="8">
    <location>
        <begin position="215"/>
        <end position="237"/>
    </location>
</feature>
<dbReference type="InterPro" id="IPR003004">
    <property type="entry name" value="GspF/PilC"/>
</dbReference>
<dbReference type="GO" id="GO:0015628">
    <property type="term" value="P:protein secretion by the type II secretion system"/>
    <property type="evidence" value="ECO:0007669"/>
    <property type="project" value="TreeGrafter"/>
</dbReference>
<proteinExistence type="inferred from homology"/>
<evidence type="ECO:0000313" key="10">
    <source>
        <dbReference type="EMBL" id="SDH92353.1"/>
    </source>
</evidence>
<dbReference type="Gene3D" id="1.20.81.30">
    <property type="entry name" value="Type II secretion system (T2SS), domain F"/>
    <property type="match status" value="2"/>
</dbReference>
<keyword evidence="11" id="KW-1185">Reference proteome</keyword>
<dbReference type="OrthoDB" id="9805682at2"/>
<dbReference type="InterPro" id="IPR018076">
    <property type="entry name" value="T2SS_GspF_dom"/>
</dbReference>
<dbReference type="Pfam" id="PF00482">
    <property type="entry name" value="T2SSF"/>
    <property type="match status" value="2"/>
</dbReference>
<dbReference type="InterPro" id="IPR042094">
    <property type="entry name" value="T2SS_GspF_sf"/>
</dbReference>
<evidence type="ECO:0000256" key="3">
    <source>
        <dbReference type="ARBA" id="ARBA00022475"/>
    </source>
</evidence>
<organism evidence="10 11">
    <name type="scientific">Desulfosporosinus hippei DSM 8344</name>
    <dbReference type="NCBI Taxonomy" id="1121419"/>
    <lineage>
        <taxon>Bacteria</taxon>
        <taxon>Bacillati</taxon>
        <taxon>Bacillota</taxon>
        <taxon>Clostridia</taxon>
        <taxon>Eubacteriales</taxon>
        <taxon>Desulfitobacteriaceae</taxon>
        <taxon>Desulfosporosinus</taxon>
    </lineage>
</organism>
<evidence type="ECO:0000256" key="6">
    <source>
        <dbReference type="ARBA" id="ARBA00022989"/>
    </source>
</evidence>
<dbReference type="PRINTS" id="PR00812">
    <property type="entry name" value="BCTERIALGSPF"/>
</dbReference>
<comment type="subcellular location">
    <subcellularLocation>
        <location evidence="1">Cell inner membrane</location>
        <topology evidence="1">Multi-pass membrane protein</topology>
    </subcellularLocation>
</comment>
<dbReference type="GO" id="GO:0005886">
    <property type="term" value="C:plasma membrane"/>
    <property type="evidence" value="ECO:0007669"/>
    <property type="project" value="UniProtKB-SubCell"/>
</dbReference>
<feature type="domain" description="Type II secretion system protein GspF" evidence="9">
    <location>
        <begin position="269"/>
        <end position="391"/>
    </location>
</feature>
<evidence type="ECO:0000256" key="2">
    <source>
        <dbReference type="ARBA" id="ARBA00005745"/>
    </source>
</evidence>
<dbReference type="PANTHER" id="PTHR30012:SF0">
    <property type="entry name" value="TYPE II SECRETION SYSTEM PROTEIN F-RELATED"/>
    <property type="match status" value="1"/>
</dbReference>
<dbReference type="AlphaFoldDB" id="A0A1G8GDB0"/>
<evidence type="ECO:0000259" key="9">
    <source>
        <dbReference type="Pfam" id="PF00482"/>
    </source>
</evidence>
<dbReference type="PANTHER" id="PTHR30012">
    <property type="entry name" value="GENERAL SECRETION PATHWAY PROTEIN"/>
    <property type="match status" value="1"/>
</dbReference>
<dbReference type="FunFam" id="1.20.81.30:FF:000001">
    <property type="entry name" value="Type II secretion system protein F"/>
    <property type="match status" value="2"/>
</dbReference>
<comment type="similarity">
    <text evidence="2">Belongs to the GSP F family.</text>
</comment>
<sequence>MPIYTFRAKKLNGEELTGTQEFASIEVLKAMLSDQGFFLIDAQIKGKEYSFGELLKRVDMKDISLFCRQFSVILNAGIPIVEAIAILRDQVEKKKFRDTLEDVHDQLQRGNLFSSTLLAHPKVFPDFMINMVEVGEASGTLDSIMISLAEYYEKENKLRRKIKSAMTYPMILLILMIGVVTLLMVKVLPTFANILQSMGGELPALTKILMGMSDFMVKNMVLIFAIVALGGIGLRVLSKNDEFRFWWDSLKLRAPVIKTTVVKVITARFARSMGILLKSGIPIIRSFEIMNDLLGNRLVAHKFTECRDEVMEGKGISGSIKKMGVFPPMLIHMIEVGEATGQLDEMLTRTAGFFDEEVEEAIEKLTAMLEPAMIVIMAVVVGTVVMAMMLPMVSIMQTVH</sequence>
<gene>
    <name evidence="10" type="ORF">SAMN05443529_12220</name>
</gene>
<evidence type="ECO:0000256" key="5">
    <source>
        <dbReference type="ARBA" id="ARBA00022692"/>
    </source>
</evidence>
<feature type="domain" description="Type II secretion system protein GspF" evidence="9">
    <location>
        <begin position="66"/>
        <end position="189"/>
    </location>
</feature>
<keyword evidence="5 8" id="KW-0812">Transmembrane</keyword>
<accession>A0A1G8GDB0</accession>
<keyword evidence="3" id="KW-1003">Cell membrane</keyword>
<dbReference type="EMBL" id="FNCP01000022">
    <property type="protein sequence ID" value="SDH92353.1"/>
    <property type="molecule type" value="Genomic_DNA"/>
</dbReference>
<dbReference type="RefSeq" id="WP_092334816.1">
    <property type="nucleotide sequence ID" value="NZ_FNCP01000022.1"/>
</dbReference>
<reference evidence="11" key="1">
    <citation type="submission" date="2016-10" db="EMBL/GenBank/DDBJ databases">
        <authorList>
            <person name="Varghese N."/>
            <person name="Submissions S."/>
        </authorList>
    </citation>
    <scope>NUCLEOTIDE SEQUENCE [LARGE SCALE GENOMIC DNA]</scope>
    <source>
        <strain evidence="11">DSM 8344</strain>
    </source>
</reference>
<feature type="transmembrane region" description="Helical" evidence="8">
    <location>
        <begin position="372"/>
        <end position="396"/>
    </location>
</feature>
<evidence type="ECO:0000256" key="8">
    <source>
        <dbReference type="SAM" id="Phobius"/>
    </source>
</evidence>
<dbReference type="STRING" id="1121419.SAMN05443529_12220"/>
<evidence type="ECO:0000256" key="4">
    <source>
        <dbReference type="ARBA" id="ARBA00022519"/>
    </source>
</evidence>
<evidence type="ECO:0000313" key="11">
    <source>
        <dbReference type="Proteomes" id="UP000198656"/>
    </source>
</evidence>
<dbReference type="Proteomes" id="UP000198656">
    <property type="component" value="Unassembled WGS sequence"/>
</dbReference>